<keyword evidence="7" id="KW-1185">Reference proteome</keyword>
<comment type="caution">
    <text evidence="6">The sequence shown here is derived from an EMBL/GenBank/DDBJ whole genome shotgun (WGS) entry which is preliminary data.</text>
</comment>
<dbReference type="EMBL" id="ABWK02000020">
    <property type="protein sequence ID" value="EEX68332.1"/>
    <property type="molecule type" value="Genomic_DNA"/>
</dbReference>
<dbReference type="RefSeq" id="WP_005842530.1">
    <property type="nucleotide sequence ID" value="NZ_GG697142.2"/>
</dbReference>
<dbReference type="PATRIC" id="fig|500635.8.peg.1965"/>
<dbReference type="GO" id="GO:0030313">
    <property type="term" value="C:cell envelope"/>
    <property type="evidence" value="ECO:0007669"/>
    <property type="project" value="UniProtKB-SubCell"/>
</dbReference>
<organism evidence="6 7">
    <name type="scientific">Mitsuokella multacida DSM 20544</name>
    <dbReference type="NCBI Taxonomy" id="500635"/>
    <lineage>
        <taxon>Bacteria</taxon>
        <taxon>Bacillati</taxon>
        <taxon>Bacillota</taxon>
        <taxon>Negativicutes</taxon>
        <taxon>Selenomonadales</taxon>
        <taxon>Selenomonadaceae</taxon>
        <taxon>Mitsuokella</taxon>
    </lineage>
</organism>
<keyword evidence="3" id="KW-0732">Signal</keyword>
<evidence type="ECO:0000313" key="7">
    <source>
        <dbReference type="Proteomes" id="UP000003671"/>
    </source>
</evidence>
<evidence type="ECO:0000256" key="4">
    <source>
        <dbReference type="RuleBase" id="RU003744"/>
    </source>
</evidence>
<evidence type="ECO:0000256" key="2">
    <source>
        <dbReference type="ARBA" id="ARBA00010333"/>
    </source>
</evidence>
<dbReference type="PANTHER" id="PTHR35936:SF19">
    <property type="entry name" value="AMINO-ACID-BINDING PROTEIN YXEM-RELATED"/>
    <property type="match status" value="1"/>
</dbReference>
<proteinExistence type="inferred from homology"/>
<dbReference type="SMART" id="SM00062">
    <property type="entry name" value="PBPb"/>
    <property type="match status" value="1"/>
</dbReference>
<dbReference type="Gene3D" id="3.40.190.10">
    <property type="entry name" value="Periplasmic binding protein-like II"/>
    <property type="match status" value="2"/>
</dbReference>
<reference evidence="6" key="1">
    <citation type="submission" date="2009-09" db="EMBL/GenBank/DDBJ databases">
        <authorList>
            <person name="Weinstock G."/>
            <person name="Sodergren E."/>
            <person name="Clifton S."/>
            <person name="Fulton L."/>
            <person name="Fulton B."/>
            <person name="Courtney L."/>
            <person name="Fronick C."/>
            <person name="Harrison M."/>
            <person name="Strong C."/>
            <person name="Farmer C."/>
            <person name="Delahaunty K."/>
            <person name="Markovic C."/>
            <person name="Hall O."/>
            <person name="Minx P."/>
            <person name="Tomlinson C."/>
            <person name="Mitreva M."/>
            <person name="Nelson J."/>
            <person name="Hou S."/>
            <person name="Wollam A."/>
            <person name="Pepin K.H."/>
            <person name="Johnson M."/>
            <person name="Bhonagiri V."/>
            <person name="Nash W.E."/>
            <person name="Warren W."/>
            <person name="Chinwalla A."/>
            <person name="Mardis E.R."/>
            <person name="Wilson R.K."/>
        </authorList>
    </citation>
    <scope>NUCLEOTIDE SEQUENCE [LARGE SCALE GENOMIC DNA]</scope>
    <source>
        <strain evidence="6">DSM 20544</strain>
    </source>
</reference>
<dbReference type="InterPro" id="IPR001638">
    <property type="entry name" value="Solute-binding_3/MltF_N"/>
</dbReference>
<sequence length="248" mass="27852">MESTEHQKKQLIFGTPGDYEPMAYHMTYIESYRGFDIELAWHIASALDCKPEIVDTTWDTLVQDAKADAFDMAIGGISRTPQREAELTLSDDYLETGKTILCRKADAARFTSLAAIDKPDVRVMYNPGGTNESFVKANLHHADCRIFAKNVDIPHQIVLGKADVMITETVEAAFYLRRFPELAAPLIDQPFTHEAFCIAMSPKCANWVGAINHILAKLRASGKLQEMAQRCIGWPPHANHTESREENR</sequence>
<feature type="domain" description="Solute-binding protein family 3/N-terminal" evidence="5">
    <location>
        <begin position="10"/>
        <end position="235"/>
    </location>
</feature>
<gene>
    <name evidence="6" type="ORF">MITSMUL_05335</name>
</gene>
<dbReference type="InterPro" id="IPR018313">
    <property type="entry name" value="SBP_3_CS"/>
</dbReference>
<evidence type="ECO:0000313" key="6">
    <source>
        <dbReference type="EMBL" id="EEX68332.1"/>
    </source>
</evidence>
<comment type="similarity">
    <text evidence="2 4">Belongs to the bacterial solute-binding protein 3 family.</text>
</comment>
<dbReference type="eggNOG" id="COG0834">
    <property type="taxonomic scope" value="Bacteria"/>
</dbReference>
<comment type="subcellular location">
    <subcellularLocation>
        <location evidence="1">Cell envelope</location>
    </subcellularLocation>
</comment>
<dbReference type="HOGENOM" id="CLU_019602_9_0_9"/>
<dbReference type="PANTHER" id="PTHR35936">
    <property type="entry name" value="MEMBRANE-BOUND LYTIC MUREIN TRANSGLYCOSYLASE F"/>
    <property type="match status" value="1"/>
</dbReference>
<dbReference type="AlphaFoldDB" id="C9KQ27"/>
<protein>
    <submittedName>
        <fullName evidence="6">ABC transporter, substrate-binding protein, family 3</fullName>
    </submittedName>
</protein>
<accession>C9KQ27</accession>
<name>C9KQ27_9FIRM</name>
<evidence type="ECO:0000256" key="3">
    <source>
        <dbReference type="ARBA" id="ARBA00022729"/>
    </source>
</evidence>
<dbReference type="Proteomes" id="UP000003671">
    <property type="component" value="Unassembled WGS sequence"/>
</dbReference>
<dbReference type="PROSITE" id="PS01039">
    <property type="entry name" value="SBP_BACTERIAL_3"/>
    <property type="match status" value="1"/>
</dbReference>
<evidence type="ECO:0000256" key="1">
    <source>
        <dbReference type="ARBA" id="ARBA00004196"/>
    </source>
</evidence>
<dbReference type="SUPFAM" id="SSF53850">
    <property type="entry name" value="Periplasmic binding protein-like II"/>
    <property type="match status" value="1"/>
</dbReference>
<evidence type="ECO:0000259" key="5">
    <source>
        <dbReference type="SMART" id="SM00062"/>
    </source>
</evidence>
<dbReference type="STRING" id="500635.MITSMUL_05335"/>
<dbReference type="GeneID" id="93482240"/>
<dbReference type="Pfam" id="PF00497">
    <property type="entry name" value="SBP_bac_3"/>
    <property type="match status" value="1"/>
</dbReference>